<evidence type="ECO:0000259" key="6">
    <source>
        <dbReference type="Pfam" id="PF00270"/>
    </source>
</evidence>
<keyword evidence="3 4" id="KW-0067">ATP-binding</keyword>
<dbReference type="EC" id="3.6.4.13" evidence="4"/>
<dbReference type="GO" id="GO:0003723">
    <property type="term" value="F:RNA binding"/>
    <property type="evidence" value="ECO:0007669"/>
    <property type="project" value="UniProtKB-UniRule"/>
</dbReference>
<evidence type="ECO:0000313" key="8">
    <source>
        <dbReference type="Proteomes" id="UP000717585"/>
    </source>
</evidence>
<keyword evidence="8" id="KW-1185">Reference proteome</keyword>
<dbReference type="Proteomes" id="UP000717585">
    <property type="component" value="Unassembled WGS sequence"/>
</dbReference>
<feature type="region of interest" description="Disordered" evidence="5">
    <location>
        <begin position="442"/>
        <end position="471"/>
    </location>
</feature>
<proteinExistence type="inferred from homology"/>
<feature type="domain" description="DEAD/DEAH-box helicase" evidence="6">
    <location>
        <begin position="4"/>
        <end position="130"/>
    </location>
</feature>
<keyword evidence="1 4" id="KW-0547">Nucleotide-binding</keyword>
<dbReference type="GO" id="GO:0016787">
    <property type="term" value="F:hydrolase activity"/>
    <property type="evidence" value="ECO:0007669"/>
    <property type="project" value="UniProtKB-KW"/>
</dbReference>
<dbReference type="GO" id="GO:0003724">
    <property type="term" value="F:RNA helicase activity"/>
    <property type="evidence" value="ECO:0007669"/>
    <property type="project" value="UniProtKB-EC"/>
</dbReference>
<dbReference type="GO" id="GO:0005524">
    <property type="term" value="F:ATP binding"/>
    <property type="evidence" value="ECO:0007669"/>
    <property type="project" value="UniProtKB-UniRule"/>
</dbReference>
<keyword evidence="2 4" id="KW-0378">Hydrolase</keyword>
<organism evidence="7 8">
    <name type="scientific">Carpediemonas membranifera</name>
    <dbReference type="NCBI Taxonomy" id="201153"/>
    <lineage>
        <taxon>Eukaryota</taxon>
        <taxon>Metamonada</taxon>
        <taxon>Carpediemonas-like organisms</taxon>
        <taxon>Carpediemonas</taxon>
    </lineage>
</organism>
<comment type="domain">
    <text evidence="4">The Q motif is unique to and characteristic of the DEAD box family of RNA helicases and controls ATP binding and hydrolysis.</text>
</comment>
<comment type="function">
    <text evidence="4">RNA helicase.</text>
</comment>
<protein>
    <recommendedName>
        <fullName evidence="4">ATP-dependent RNA helicase</fullName>
        <ecNumber evidence="4">3.6.4.13</ecNumber>
    </recommendedName>
</protein>
<dbReference type="SUPFAM" id="SSF52540">
    <property type="entry name" value="P-loop containing nucleoside triphosphate hydrolases"/>
    <property type="match status" value="1"/>
</dbReference>
<comment type="catalytic activity">
    <reaction evidence="4">
        <text>ATP + H2O = ADP + phosphate + H(+)</text>
        <dbReference type="Rhea" id="RHEA:13065"/>
        <dbReference type="ChEBI" id="CHEBI:15377"/>
        <dbReference type="ChEBI" id="CHEBI:15378"/>
        <dbReference type="ChEBI" id="CHEBI:30616"/>
        <dbReference type="ChEBI" id="CHEBI:43474"/>
        <dbReference type="ChEBI" id="CHEBI:456216"/>
        <dbReference type="EC" id="3.6.4.13"/>
    </reaction>
</comment>
<evidence type="ECO:0000256" key="1">
    <source>
        <dbReference type="ARBA" id="ARBA00022741"/>
    </source>
</evidence>
<dbReference type="InterPro" id="IPR027417">
    <property type="entry name" value="P-loop_NTPase"/>
</dbReference>
<reference evidence="7" key="1">
    <citation type="submission" date="2021-05" db="EMBL/GenBank/DDBJ databases">
        <title>A free-living protist that lacks canonical eukaryotic 1 DNA replication and segregation systems.</title>
        <authorList>
            <person name="Salas-Leiva D.E."/>
            <person name="Tromer E.C."/>
            <person name="Curtis B.A."/>
            <person name="Jerlstrom-Hultqvist J."/>
            <person name="Kolisko M."/>
            <person name="Yi Z."/>
            <person name="Salas-Leiva J.S."/>
            <person name="Gallot-Lavallee L."/>
            <person name="Kops G.J.P.L."/>
            <person name="Archibald J.M."/>
            <person name="Simpson A.G.B."/>
            <person name="Roger A.J."/>
        </authorList>
    </citation>
    <scope>NUCLEOTIDE SEQUENCE</scope>
    <source>
        <strain evidence="7">BICM</strain>
    </source>
</reference>
<keyword evidence="4 7" id="KW-0347">Helicase</keyword>
<dbReference type="Pfam" id="PF00270">
    <property type="entry name" value="DEAD"/>
    <property type="match status" value="1"/>
</dbReference>
<evidence type="ECO:0000256" key="2">
    <source>
        <dbReference type="ARBA" id="ARBA00022801"/>
    </source>
</evidence>
<gene>
    <name evidence="7" type="ORF">J8273_2793</name>
</gene>
<evidence type="ECO:0000313" key="7">
    <source>
        <dbReference type="EMBL" id="KAG9395598.1"/>
    </source>
</evidence>
<evidence type="ECO:0000256" key="3">
    <source>
        <dbReference type="ARBA" id="ARBA00022840"/>
    </source>
</evidence>
<accession>A0A8J6B4M4</accession>
<name>A0A8J6B4M4_9EUKA</name>
<feature type="compositionally biased region" description="Basic residues" evidence="5">
    <location>
        <begin position="460"/>
        <end position="471"/>
    </location>
</feature>
<dbReference type="PANTHER" id="PTHR24031">
    <property type="entry name" value="RNA HELICASE"/>
    <property type="match status" value="1"/>
</dbReference>
<dbReference type="InterPro" id="IPR011545">
    <property type="entry name" value="DEAD/DEAH_box_helicase_dom"/>
</dbReference>
<comment type="caution">
    <text evidence="7">The sequence shown here is derived from an EMBL/GenBank/DDBJ whole genome shotgun (WGS) entry which is preliminary data.</text>
</comment>
<evidence type="ECO:0000256" key="5">
    <source>
        <dbReference type="SAM" id="MobiDB-lite"/>
    </source>
</evidence>
<comment type="similarity">
    <text evidence="4">Belongs to the DEAD box helicase family.</text>
</comment>
<dbReference type="EMBL" id="JAHDYR010000009">
    <property type="protein sequence ID" value="KAG9395598.1"/>
    <property type="molecule type" value="Genomic_DNA"/>
</dbReference>
<keyword evidence="4" id="KW-0694">RNA-binding</keyword>
<sequence>MFSLLAQDKNVMVTADAVGGGKLITGILHTVLMKVFTQEQVVEGTKAIILCPTREEATQVVTIAKRLRSELLRKPKLFAIELLIGGTDVSTGTDIIVATPDSLYRLDHVRSKDFPNLKILAVVGANRIMDIYPKQSLDILVNKSLPVAGQTILLVEPSSRSNEDLVCQFSRDVEQATSFQLARIPTPAGQDAKLAKVEVLSSPYAARLGTLFAFIAKEIKQTGSEKRAIIALSSADEVRFFSQILAKLATTDFVVKSEPGPIDAESSALTELADSPAGLCLVTSTALTRATVNQTVASSVHFMLQLTPAPTLPALLAHGRFTGARVIMFLDPKEEEPVLSALPADLAISPCDWSIENAKVNNARNKVVKRVQTAMVLQKLAQQAFHGFISEYSLPRASVMPQLKDIVRLYGLDEVVKVSLPGMDMEASGFVKVERLEVKKPVKAKKAKRAGSKAAEAKKGGKAKRGKATKE</sequence>
<evidence type="ECO:0000256" key="4">
    <source>
        <dbReference type="RuleBase" id="RU365068"/>
    </source>
</evidence>
<dbReference type="AlphaFoldDB" id="A0A8J6B4M4"/>
<dbReference type="Gene3D" id="3.40.50.300">
    <property type="entry name" value="P-loop containing nucleotide triphosphate hydrolases"/>
    <property type="match status" value="1"/>
</dbReference>
<feature type="compositionally biased region" description="Basic residues" evidence="5">
    <location>
        <begin position="442"/>
        <end position="451"/>
    </location>
</feature>